<organism evidence="2 3">
    <name type="scientific">Methylobacter tundripaludum</name>
    <dbReference type="NCBI Taxonomy" id="173365"/>
    <lineage>
        <taxon>Bacteria</taxon>
        <taxon>Pseudomonadati</taxon>
        <taxon>Pseudomonadota</taxon>
        <taxon>Gammaproteobacteria</taxon>
        <taxon>Methylococcales</taxon>
        <taxon>Methylococcaceae</taxon>
        <taxon>Methylobacter</taxon>
    </lineage>
</organism>
<keyword evidence="1" id="KW-0812">Transmembrane</keyword>
<feature type="transmembrane region" description="Helical" evidence="1">
    <location>
        <begin position="69"/>
        <end position="89"/>
    </location>
</feature>
<name>A0A2S6GZL0_9GAMM</name>
<evidence type="ECO:0000313" key="3">
    <source>
        <dbReference type="Proteomes" id="UP000238071"/>
    </source>
</evidence>
<protein>
    <submittedName>
        <fullName evidence="2">Uncharacterized protein DUF1640</fullName>
    </submittedName>
</protein>
<dbReference type="RefSeq" id="WP_104423949.1">
    <property type="nucleotide sequence ID" value="NZ_PTIY01000008.1"/>
</dbReference>
<dbReference type="OrthoDB" id="5569857at2"/>
<evidence type="ECO:0000313" key="2">
    <source>
        <dbReference type="EMBL" id="PPK70674.1"/>
    </source>
</evidence>
<sequence>MTTVTFDTLELVAKLKSAGFPQAQAEAVVRVISEAQDTLVSNLTLDHRLKETELRLDSRFERIDGELKLNRWMLGALLAGVISLVLKAFF</sequence>
<dbReference type="AlphaFoldDB" id="A0A2S6GZL0"/>
<dbReference type="Gene3D" id="1.20.5.340">
    <property type="match status" value="1"/>
</dbReference>
<proteinExistence type="predicted"/>
<evidence type="ECO:0000256" key="1">
    <source>
        <dbReference type="SAM" id="Phobius"/>
    </source>
</evidence>
<reference evidence="2 3" key="1">
    <citation type="submission" date="2018-02" db="EMBL/GenBank/DDBJ databases">
        <title>Subsurface microbial communities from deep shales in Ohio and West Virginia, USA.</title>
        <authorList>
            <person name="Wrighton K."/>
        </authorList>
    </citation>
    <scope>NUCLEOTIDE SEQUENCE [LARGE SCALE GENOMIC DNA]</scope>
    <source>
        <strain evidence="2 3">OWC-G53F</strain>
    </source>
</reference>
<dbReference type="EMBL" id="PTIY01000008">
    <property type="protein sequence ID" value="PPK70674.1"/>
    <property type="molecule type" value="Genomic_DNA"/>
</dbReference>
<dbReference type="Proteomes" id="UP000238071">
    <property type="component" value="Unassembled WGS sequence"/>
</dbReference>
<comment type="caution">
    <text evidence="2">The sequence shown here is derived from an EMBL/GenBank/DDBJ whole genome shotgun (WGS) entry which is preliminary data.</text>
</comment>
<gene>
    <name evidence="2" type="ORF">B0F88_10829</name>
</gene>
<keyword evidence="1" id="KW-0472">Membrane</keyword>
<keyword evidence="1" id="KW-1133">Transmembrane helix</keyword>
<keyword evidence="3" id="KW-1185">Reference proteome</keyword>
<accession>A0A2S6GZL0</accession>